<dbReference type="Gene3D" id="3.40.50.1240">
    <property type="entry name" value="Phosphoglycerate mutase-like"/>
    <property type="match status" value="1"/>
</dbReference>
<dbReference type="SUPFAM" id="SSF53254">
    <property type="entry name" value="Phosphoglycerate mutase-like"/>
    <property type="match status" value="1"/>
</dbReference>
<sequence>MDPRRVVLPAHSQSAEARRVRVDKLRESVEAAEARVYARYNPLDGGRQQQKKASSAGFGCLATALSLLAGVACLWALAELYPEQVPHPVKMAKGAADRATNAAGSSIFTASKAAAGVKSAGNLPYEDGLLRFAAGLGQLTQRGFIEAYQLGRTLHERYVFEEHLLNSTFDPNYQTVKVQAIDKDACVDAARAAALGVFPPHDMDSFQFGETGRVTKTARKPELNPATVDCTCRGRQEVTHGGGTGAAEVFAPRRASYKCIAKCIGMQYGKADINPAGIQNVQVLTPRRPHHDYLLRQGEVCYWARNLTASVNGTADWQRKTREYGRLLENVRRIVGCPERDVIQQYSHLCHICPNLPVPEGARMDKCQNVGLLQLDVIAEHLRAAIAHDMPWPRHAGPKKKLLKDIELATSWSFWHRYRPLKEGREKGGLLLGDLMHRLESNIDGDPRESFVFYSVEPETLAHLLEAMNARSPSIPMPGDTIIVEMRDTTKRRGAQARLSTSSLRTSAFPKSEATMSVSVFQNSDRVNIFGCPNGKCTWPRFRSSAQSGTVRLDGRLVYGDGSFVEKELDDFKRSQDGLIVADEMASVCGGVEAFTAGR</sequence>
<accession>A0A830H865</accession>
<protein>
    <submittedName>
        <fullName evidence="4">Uncharacterized protein</fullName>
    </submittedName>
</protein>
<dbReference type="Proteomes" id="UP000660262">
    <property type="component" value="Unassembled WGS sequence"/>
</dbReference>
<keyword evidence="2" id="KW-0378">Hydrolase</keyword>
<dbReference type="AlphaFoldDB" id="A0A830H865"/>
<feature type="transmembrane region" description="Helical" evidence="3">
    <location>
        <begin position="56"/>
        <end position="78"/>
    </location>
</feature>
<dbReference type="InterPro" id="IPR000560">
    <property type="entry name" value="His_Pase_clade-2"/>
</dbReference>
<comment type="similarity">
    <text evidence="1">Belongs to the histidine acid phosphatase family.</text>
</comment>
<proteinExistence type="inferred from homology"/>
<keyword evidence="3" id="KW-1133">Transmembrane helix</keyword>
<comment type="caution">
    <text evidence="4">The sequence shown here is derived from an EMBL/GenBank/DDBJ whole genome shotgun (WGS) entry which is preliminary data.</text>
</comment>
<reference evidence="4" key="1">
    <citation type="submission" date="2020-10" db="EMBL/GenBank/DDBJ databases">
        <title>Unveiling of a novel bifunctional photoreceptor, Dualchrome1, isolated from a cosmopolitan green alga.</title>
        <authorList>
            <person name="Suzuki S."/>
            <person name="Kawachi M."/>
        </authorList>
    </citation>
    <scope>NUCLEOTIDE SEQUENCE</scope>
    <source>
        <strain evidence="4">NIES 2893</strain>
    </source>
</reference>
<evidence type="ECO:0000256" key="1">
    <source>
        <dbReference type="ARBA" id="ARBA00005375"/>
    </source>
</evidence>
<gene>
    <name evidence="4" type="ORF">PPROV_000220100</name>
</gene>
<keyword evidence="5" id="KW-1185">Reference proteome</keyword>
<evidence type="ECO:0000313" key="5">
    <source>
        <dbReference type="Proteomes" id="UP000660262"/>
    </source>
</evidence>
<dbReference type="InterPro" id="IPR029033">
    <property type="entry name" value="His_PPase_superfam"/>
</dbReference>
<keyword evidence="3" id="KW-0812">Transmembrane</keyword>
<dbReference type="InterPro" id="IPR050645">
    <property type="entry name" value="Histidine_acid_phosphatase"/>
</dbReference>
<dbReference type="OrthoDB" id="6021113at2759"/>
<dbReference type="Pfam" id="PF00328">
    <property type="entry name" value="His_Phos_2"/>
    <property type="match status" value="1"/>
</dbReference>
<dbReference type="PANTHER" id="PTHR11567">
    <property type="entry name" value="ACID PHOSPHATASE-RELATED"/>
    <property type="match status" value="1"/>
</dbReference>
<dbReference type="PANTHER" id="PTHR11567:SF110">
    <property type="entry name" value="2-PHOSPHOXYLOSE PHOSPHATASE 1"/>
    <property type="match status" value="1"/>
</dbReference>
<evidence type="ECO:0000256" key="3">
    <source>
        <dbReference type="SAM" id="Phobius"/>
    </source>
</evidence>
<organism evidence="4 5">
    <name type="scientific">Pycnococcus provasolii</name>
    <dbReference type="NCBI Taxonomy" id="41880"/>
    <lineage>
        <taxon>Eukaryota</taxon>
        <taxon>Viridiplantae</taxon>
        <taxon>Chlorophyta</taxon>
        <taxon>Pseudoscourfieldiophyceae</taxon>
        <taxon>Pseudoscourfieldiales</taxon>
        <taxon>Pycnococcaceae</taxon>
        <taxon>Pycnococcus</taxon>
    </lineage>
</organism>
<name>A0A830H865_9CHLO</name>
<keyword evidence="3" id="KW-0472">Membrane</keyword>
<dbReference type="EMBL" id="BNJQ01000005">
    <property type="protein sequence ID" value="GHP03446.1"/>
    <property type="molecule type" value="Genomic_DNA"/>
</dbReference>
<dbReference type="GO" id="GO:0016791">
    <property type="term" value="F:phosphatase activity"/>
    <property type="evidence" value="ECO:0007669"/>
    <property type="project" value="TreeGrafter"/>
</dbReference>
<evidence type="ECO:0000256" key="2">
    <source>
        <dbReference type="ARBA" id="ARBA00022801"/>
    </source>
</evidence>
<evidence type="ECO:0000313" key="4">
    <source>
        <dbReference type="EMBL" id="GHP03446.1"/>
    </source>
</evidence>